<protein>
    <recommendedName>
        <fullName evidence="3">DUF1223 domain-containing protein</fullName>
    </recommendedName>
</protein>
<dbReference type="PATRIC" id="fig|874156.12.peg.769"/>
<gene>
    <name evidence="1" type="ORF">AAV99_03675</name>
</gene>
<sequence>MVDTPVGLPLSQTDAAPAVLELFTSQSCSSCPPADALAEELAQRVDVIVISRPVTYWNRIGWEDTLSSEDNTELQRGYARRGLEGRNGVYTPQAVIDGRSGVVGSRSGDVTGLLEQAILRPRPSITITADGQITVDGAASSTARLSIVAVDASETVSIASGENRNRSVTYTNSWLGEDTIGVWAGGKKSYTVPEILPEQARADRHALILREDLPGGAGPVLAGRWLN</sequence>
<dbReference type="STRING" id="874156.GCA_001021555_00542"/>
<accession>A0A0H0XT82</accession>
<keyword evidence="2" id="KW-1185">Reference proteome</keyword>
<dbReference type="SUPFAM" id="SSF52833">
    <property type="entry name" value="Thioredoxin-like"/>
    <property type="match status" value="1"/>
</dbReference>
<organism evidence="1 2">
    <name type="scientific">Aurantiacibacter marinus</name>
    <dbReference type="NCBI Taxonomy" id="874156"/>
    <lineage>
        <taxon>Bacteria</taxon>
        <taxon>Pseudomonadati</taxon>
        <taxon>Pseudomonadota</taxon>
        <taxon>Alphaproteobacteria</taxon>
        <taxon>Sphingomonadales</taxon>
        <taxon>Erythrobacteraceae</taxon>
        <taxon>Aurantiacibacter</taxon>
    </lineage>
</organism>
<dbReference type="InterPro" id="IPR010634">
    <property type="entry name" value="DUF1223"/>
</dbReference>
<reference evidence="1 2" key="1">
    <citation type="submission" date="2015-04" db="EMBL/GenBank/DDBJ databases">
        <title>The draft genome sequence of Erythrobacter marinus HWDM-33.</title>
        <authorList>
            <person name="Zhuang L."/>
            <person name="Liu Y."/>
            <person name="Shao Z."/>
        </authorList>
    </citation>
    <scope>NUCLEOTIDE SEQUENCE [LARGE SCALE GENOMIC DNA]</scope>
    <source>
        <strain evidence="1 2">HWDM-33</strain>
    </source>
</reference>
<dbReference type="InterPro" id="IPR036249">
    <property type="entry name" value="Thioredoxin-like_sf"/>
</dbReference>
<dbReference type="PANTHER" id="PTHR36057:SF1">
    <property type="entry name" value="LIPOPROTEIN LIPID ATTACHMENT SITE-LIKE PROTEIN, PUTATIVE (DUF1223)-RELATED"/>
    <property type="match status" value="1"/>
</dbReference>
<dbReference type="EMBL" id="LBHU01000001">
    <property type="protein sequence ID" value="KLI65211.1"/>
    <property type="molecule type" value="Genomic_DNA"/>
</dbReference>
<proteinExistence type="predicted"/>
<dbReference type="PANTHER" id="PTHR36057">
    <property type="match status" value="1"/>
</dbReference>
<name>A0A0H0XT82_9SPHN</name>
<comment type="caution">
    <text evidence="1">The sequence shown here is derived from an EMBL/GenBank/DDBJ whole genome shotgun (WGS) entry which is preliminary data.</text>
</comment>
<dbReference type="Proteomes" id="UP000053455">
    <property type="component" value="Unassembled WGS sequence"/>
</dbReference>
<dbReference type="Pfam" id="PF06764">
    <property type="entry name" value="DUF1223"/>
    <property type="match status" value="1"/>
</dbReference>
<evidence type="ECO:0008006" key="3">
    <source>
        <dbReference type="Google" id="ProtNLM"/>
    </source>
</evidence>
<evidence type="ECO:0000313" key="2">
    <source>
        <dbReference type="Proteomes" id="UP000053455"/>
    </source>
</evidence>
<dbReference type="AlphaFoldDB" id="A0A0H0XT82"/>
<evidence type="ECO:0000313" key="1">
    <source>
        <dbReference type="EMBL" id="KLI65211.1"/>
    </source>
</evidence>